<dbReference type="AlphaFoldDB" id="A0A1E7XJM3"/>
<dbReference type="GeneID" id="69803628"/>
<dbReference type="RefSeq" id="WP_057911345.1">
    <property type="nucleotide sequence ID" value="NZ_JAZHVW010000002.1"/>
</dbReference>
<evidence type="ECO:0000256" key="1">
    <source>
        <dbReference type="SAM" id="MobiDB-lite"/>
    </source>
</evidence>
<protein>
    <recommendedName>
        <fullName evidence="4">DUF669 domain-containing protein</fullName>
    </recommendedName>
</protein>
<feature type="region of interest" description="Disordered" evidence="1">
    <location>
        <begin position="137"/>
        <end position="174"/>
    </location>
</feature>
<dbReference type="Proteomes" id="UP000177010">
    <property type="component" value="Unassembled WGS sequence"/>
</dbReference>
<dbReference type="Pfam" id="PF05037">
    <property type="entry name" value="DUF669"/>
    <property type="match status" value="1"/>
</dbReference>
<evidence type="ECO:0008006" key="4">
    <source>
        <dbReference type="Google" id="ProtNLM"/>
    </source>
</evidence>
<evidence type="ECO:0000313" key="2">
    <source>
        <dbReference type="EMBL" id="OFA13295.1"/>
    </source>
</evidence>
<evidence type="ECO:0000313" key="3">
    <source>
        <dbReference type="Proteomes" id="UP000177010"/>
    </source>
</evidence>
<dbReference type="EMBL" id="MIQE01000001">
    <property type="protein sequence ID" value="OFA13295.1"/>
    <property type="molecule type" value="Genomic_DNA"/>
</dbReference>
<sequence>MSLRDMANNALKDFNAKKDNPNTFNSLPSGDYLVSFDGMEHRHSDNGWDGLSIAVTVIDGEQAGRKDFNGFNFDTKSANGKDIPESVIATRIKLVAKLANALGITLNDDDWDDMDTLSAAFLGSKGTPVHMKLDVRENKKKPQYPYKNYDFSPATKEEANNDPIDIDDDDLPFD</sequence>
<reference evidence="2 3" key="1">
    <citation type="submission" date="2016-09" db="EMBL/GenBank/DDBJ databases">
        <title>Genome Sequence of Lactobacillus sunkii Strain CG01.</title>
        <authorList>
            <person name="Poehlein A."/>
            <person name="Gabris C."/>
            <person name="Bengelsdorf F.R."/>
            <person name="Duerre P."/>
            <person name="Daniel R."/>
        </authorList>
    </citation>
    <scope>NUCLEOTIDE SEQUENCE [LARGE SCALE GENOMIC DNA]</scope>
    <source>
        <strain evidence="2 3">CG_D</strain>
    </source>
</reference>
<accession>A0A1E7XJM3</accession>
<dbReference type="STRING" id="481719.LASUN_00280"/>
<gene>
    <name evidence="2" type="ORF">LASUN_00280</name>
</gene>
<dbReference type="InterPro" id="IPR007731">
    <property type="entry name" value="DUF669"/>
</dbReference>
<comment type="caution">
    <text evidence="2">The sequence shown here is derived from an EMBL/GenBank/DDBJ whole genome shotgun (WGS) entry which is preliminary data.</text>
</comment>
<organism evidence="2 3">
    <name type="scientific">Lentilactobacillus sunkii</name>
    <dbReference type="NCBI Taxonomy" id="481719"/>
    <lineage>
        <taxon>Bacteria</taxon>
        <taxon>Bacillati</taxon>
        <taxon>Bacillota</taxon>
        <taxon>Bacilli</taxon>
        <taxon>Lactobacillales</taxon>
        <taxon>Lactobacillaceae</taxon>
        <taxon>Lentilactobacillus</taxon>
    </lineage>
</organism>
<name>A0A1E7XJM3_9LACO</name>
<feature type="compositionally biased region" description="Acidic residues" evidence="1">
    <location>
        <begin position="164"/>
        <end position="174"/>
    </location>
</feature>
<proteinExistence type="predicted"/>